<dbReference type="Pfam" id="PF18755">
    <property type="entry name" value="RAMA"/>
    <property type="match status" value="1"/>
</dbReference>
<dbReference type="PANTHER" id="PTHR13370:SF3">
    <property type="entry name" value="TRNA (GUANINE(10)-N2)-METHYLTRANSFERASE HOMOLOG"/>
    <property type="match status" value="1"/>
</dbReference>
<comment type="caution">
    <text evidence="11">The sequence shown here is derived from an EMBL/GenBank/DDBJ whole genome shotgun (WGS) entry which is preliminary data.</text>
</comment>
<sequence length="365" mass="42332">MNIIKGVFMEINKIFKGDSIEVLKKIPSESVDFIFADPPYYMQTEGELLRTDGTKFNGVEDEWDKFENFQDYDNFSKKWLGECRRVLKKNGTIAVIGSFQNIYRIGNIMQDLGYWILNDIIWKKTNPVPNFSGKRFCNSHETILWCSKDKKSKITFNYKTMKYLNGDKQEKSVWEIPLCTGNERLKDEEGNKLHSTQKPEKLLYKILISMTKPNDIVLDPFFGTGTTGAVAVEIGRNYIGIEREEKYIKAAEKRIASKIYQKNMITELLLEVKPPKVPLKKLVEKGYLKENQALYNSLGEAKVKVLSNGDVFDGNEKLSIHKMSAKILNKTNNNGWDYFYVMNNEKLIPLNDLRYQYAKEVNNEK</sequence>
<dbReference type="InterPro" id="IPR002941">
    <property type="entry name" value="DNA_methylase_N4/N6"/>
</dbReference>
<gene>
    <name evidence="11" type="ORF">HMPREF3221_01121</name>
</gene>
<evidence type="ECO:0000256" key="6">
    <source>
        <dbReference type="ARBA" id="ARBA00023125"/>
    </source>
</evidence>
<dbReference type="GO" id="GO:0032259">
    <property type="term" value="P:methylation"/>
    <property type="evidence" value="ECO:0007669"/>
    <property type="project" value="UniProtKB-KW"/>
</dbReference>
<evidence type="ECO:0000256" key="2">
    <source>
        <dbReference type="ARBA" id="ARBA00022603"/>
    </source>
</evidence>
<dbReference type="FunFam" id="3.40.50.150:FF:000276">
    <property type="entry name" value="Methyltransferase"/>
    <property type="match status" value="1"/>
</dbReference>
<reference evidence="12" key="1">
    <citation type="submission" date="2016-01" db="EMBL/GenBank/DDBJ databases">
        <authorList>
            <person name="Mitreva M."/>
            <person name="Pepin K.H."/>
            <person name="Mihindukulasuriya K.A."/>
            <person name="Fulton R."/>
            <person name="Fronick C."/>
            <person name="O'Laughlin M."/>
            <person name="Miner T."/>
            <person name="Herter B."/>
            <person name="Rosa B.A."/>
            <person name="Cordes M."/>
            <person name="Tomlinson C."/>
            <person name="Wollam A."/>
            <person name="Palsikar V.B."/>
            <person name="Mardis E.R."/>
            <person name="Wilson R.K."/>
        </authorList>
    </citation>
    <scope>NUCLEOTIDE SEQUENCE [LARGE SCALE GENOMIC DNA]</scope>
    <source>
        <strain evidence="12">MJR7757B</strain>
    </source>
</reference>
<evidence type="ECO:0000256" key="5">
    <source>
        <dbReference type="ARBA" id="ARBA00022705"/>
    </source>
</evidence>
<dbReference type="AlphaFoldDB" id="A0A133NZB3"/>
<dbReference type="InterPro" id="IPR029063">
    <property type="entry name" value="SAM-dependent_MTases_sf"/>
</dbReference>
<evidence type="ECO:0000256" key="1">
    <source>
        <dbReference type="ARBA" id="ARBA00006594"/>
    </source>
</evidence>
<dbReference type="PANTHER" id="PTHR13370">
    <property type="entry name" value="RNA METHYLASE-RELATED"/>
    <property type="match status" value="1"/>
</dbReference>
<evidence type="ECO:0000256" key="8">
    <source>
        <dbReference type="RuleBase" id="RU362026"/>
    </source>
</evidence>
<evidence type="ECO:0000256" key="3">
    <source>
        <dbReference type="ARBA" id="ARBA00022679"/>
    </source>
</evidence>
<dbReference type="InterPro" id="IPR002052">
    <property type="entry name" value="DNA_methylase_N6_adenine_CS"/>
</dbReference>
<evidence type="ECO:0000313" key="11">
    <source>
        <dbReference type="EMBL" id="KXA21631.1"/>
    </source>
</evidence>
<name>A0A133NZB3_FUSNU</name>
<evidence type="ECO:0000259" key="10">
    <source>
        <dbReference type="Pfam" id="PF18755"/>
    </source>
</evidence>
<organism evidence="11 12">
    <name type="scientific">Fusobacterium nucleatum</name>
    <dbReference type="NCBI Taxonomy" id="851"/>
    <lineage>
        <taxon>Bacteria</taxon>
        <taxon>Fusobacteriati</taxon>
        <taxon>Fusobacteriota</taxon>
        <taxon>Fusobacteriia</taxon>
        <taxon>Fusobacteriales</taxon>
        <taxon>Fusobacteriaceae</taxon>
        <taxon>Fusobacterium</taxon>
    </lineage>
</organism>
<keyword evidence="4" id="KW-0949">S-adenosyl-L-methionine</keyword>
<evidence type="ECO:0000256" key="7">
    <source>
        <dbReference type="ARBA" id="ARBA00047942"/>
    </source>
</evidence>
<dbReference type="InterPro" id="IPR040843">
    <property type="entry name" value="RAMA"/>
</dbReference>
<keyword evidence="2 11" id="KW-0489">Methyltransferase</keyword>
<dbReference type="GO" id="GO:0008170">
    <property type="term" value="F:N-methyltransferase activity"/>
    <property type="evidence" value="ECO:0007669"/>
    <property type="project" value="InterPro"/>
</dbReference>
<dbReference type="Pfam" id="PF01555">
    <property type="entry name" value="N6_N4_Mtase"/>
    <property type="match status" value="1"/>
</dbReference>
<keyword evidence="3 11" id="KW-0808">Transferase</keyword>
<dbReference type="EMBL" id="LRPY01000106">
    <property type="protein sequence ID" value="KXA21631.1"/>
    <property type="molecule type" value="Genomic_DNA"/>
</dbReference>
<evidence type="ECO:0000313" key="12">
    <source>
        <dbReference type="Proteomes" id="UP000070401"/>
    </source>
</evidence>
<evidence type="ECO:0000256" key="4">
    <source>
        <dbReference type="ARBA" id="ARBA00022691"/>
    </source>
</evidence>
<dbReference type="Proteomes" id="UP000070401">
    <property type="component" value="Unassembled WGS sequence"/>
</dbReference>
<protein>
    <recommendedName>
        <fullName evidence="8">Methyltransferase</fullName>
        <ecNumber evidence="8">2.1.1.-</ecNumber>
    </recommendedName>
</protein>
<keyword evidence="12" id="KW-1185">Reference proteome</keyword>
<keyword evidence="5" id="KW-0235">DNA replication</keyword>
<feature type="domain" description="DNA methylase N-4/N-6" evidence="9">
    <location>
        <begin position="31"/>
        <end position="253"/>
    </location>
</feature>
<accession>A0A133NZB3</accession>
<dbReference type="PATRIC" id="fig|851.8.peg.1122"/>
<dbReference type="GO" id="GO:0006260">
    <property type="term" value="P:DNA replication"/>
    <property type="evidence" value="ECO:0007669"/>
    <property type="project" value="UniProtKB-KW"/>
</dbReference>
<feature type="domain" description="RAMA" evidence="10">
    <location>
        <begin position="273"/>
        <end position="361"/>
    </location>
</feature>
<dbReference type="PROSITE" id="PS00092">
    <property type="entry name" value="N6_MTASE"/>
    <property type="match status" value="1"/>
</dbReference>
<dbReference type="REBASE" id="169894">
    <property type="entry name" value="M.Fnu7757BORF1121P"/>
</dbReference>
<dbReference type="Gene3D" id="3.40.50.150">
    <property type="entry name" value="Vaccinia Virus protein VP39"/>
    <property type="match status" value="1"/>
</dbReference>
<dbReference type="PRINTS" id="PR00508">
    <property type="entry name" value="S21N4MTFRASE"/>
</dbReference>
<proteinExistence type="inferred from homology"/>
<dbReference type="SUPFAM" id="SSF53335">
    <property type="entry name" value="S-adenosyl-L-methionine-dependent methyltransferases"/>
    <property type="match status" value="1"/>
</dbReference>
<evidence type="ECO:0000259" key="9">
    <source>
        <dbReference type="Pfam" id="PF01555"/>
    </source>
</evidence>
<comment type="catalytic activity">
    <reaction evidence="7">
        <text>a 2'-deoxyadenosine in DNA + S-adenosyl-L-methionine = an N(6)-methyl-2'-deoxyadenosine in DNA + S-adenosyl-L-homocysteine + H(+)</text>
        <dbReference type="Rhea" id="RHEA:15197"/>
        <dbReference type="Rhea" id="RHEA-COMP:12418"/>
        <dbReference type="Rhea" id="RHEA-COMP:12419"/>
        <dbReference type="ChEBI" id="CHEBI:15378"/>
        <dbReference type="ChEBI" id="CHEBI:57856"/>
        <dbReference type="ChEBI" id="CHEBI:59789"/>
        <dbReference type="ChEBI" id="CHEBI:90615"/>
        <dbReference type="ChEBI" id="CHEBI:90616"/>
        <dbReference type="EC" id="2.1.1.72"/>
    </reaction>
</comment>
<dbReference type="GO" id="GO:0003677">
    <property type="term" value="F:DNA binding"/>
    <property type="evidence" value="ECO:0007669"/>
    <property type="project" value="UniProtKB-KW"/>
</dbReference>
<dbReference type="InterPro" id="IPR001091">
    <property type="entry name" value="RM_Methyltransferase"/>
</dbReference>
<comment type="similarity">
    <text evidence="1 8">Belongs to the N(4)/N(6)-methyltransferase family.</text>
</comment>
<keyword evidence="6" id="KW-0238">DNA-binding</keyword>
<dbReference type="EC" id="2.1.1.-" evidence="8"/>
<dbReference type="GO" id="GO:0005737">
    <property type="term" value="C:cytoplasm"/>
    <property type="evidence" value="ECO:0007669"/>
    <property type="project" value="TreeGrafter"/>
</dbReference>
<dbReference type="GO" id="GO:0009007">
    <property type="term" value="F:site-specific DNA-methyltransferase (adenine-specific) activity"/>
    <property type="evidence" value="ECO:0007669"/>
    <property type="project" value="UniProtKB-EC"/>
</dbReference>